<accession>A0A8S5NIW3</accession>
<name>A0A8S5NIW3_9CAUD</name>
<organism evidence="1">
    <name type="scientific">Siphoviridae sp. ctgu013</name>
    <dbReference type="NCBI Taxonomy" id="2826421"/>
    <lineage>
        <taxon>Viruses</taxon>
        <taxon>Duplodnaviria</taxon>
        <taxon>Heunggongvirae</taxon>
        <taxon>Uroviricota</taxon>
        <taxon>Caudoviricetes</taxon>
    </lineage>
</organism>
<reference evidence="1" key="1">
    <citation type="journal article" date="2021" name="Proc. Natl. Acad. Sci. U.S.A.">
        <title>A Catalog of Tens of Thousands of Viruses from Human Metagenomes Reveals Hidden Associations with Chronic Diseases.</title>
        <authorList>
            <person name="Tisza M.J."/>
            <person name="Buck C.B."/>
        </authorList>
    </citation>
    <scope>NUCLEOTIDE SEQUENCE</scope>
    <source>
        <strain evidence="1">Ctgu013</strain>
    </source>
</reference>
<sequence>MRMERHRNGRKCDGIGFAEFHIICHSHLKVSGTRCREFESL</sequence>
<protein>
    <submittedName>
        <fullName evidence="1">Uncharacterized protein</fullName>
    </submittedName>
</protein>
<dbReference type="EMBL" id="BK015171">
    <property type="protein sequence ID" value="DAD94019.1"/>
    <property type="molecule type" value="Genomic_DNA"/>
</dbReference>
<evidence type="ECO:0000313" key="1">
    <source>
        <dbReference type="EMBL" id="DAD94019.1"/>
    </source>
</evidence>
<proteinExistence type="predicted"/>